<protein>
    <submittedName>
        <fullName evidence="2">Uu.00g056000.m01.CDS01</fullName>
    </submittedName>
</protein>
<accession>A0AAI8VXT9</accession>
<name>A0AAI8VXT9_9PEZI</name>
<gene>
    <name evidence="2" type="ORF">KHLLAP_LOCUS13053</name>
</gene>
<sequence length="339" mass="37884">MSFSTQNRTLAVNNFRRQVDGWVDQSTLRLWHATTSVKLEAWKSDASNSEDYKLIRSISHNLLNKPGAPSTTRPITAYKALAQYLIAALLTIRELASLSAAKIDTEVFHLLISEAHEHLTVTRSGALSWQFTNVISPTIMCMKKTCKHYFEAAQSRTGGKLCYVRMQHFLRQAFVLPSPLATGGKTNIGIISREFLAIYKTCCDRLWRNLGYTKIKYIAGEFGAQDPGAHRFLEADHCGCLVGLLNRNAEGELLAGDGDKRWLTKPKELTPSPLRVSGSATDPDWEEDADGENGGDNEDEDGWEDVEDVEEEEKEDVEDDHGDDGDEDEEDDVDKAPPY</sequence>
<feature type="region of interest" description="Disordered" evidence="1">
    <location>
        <begin position="264"/>
        <end position="339"/>
    </location>
</feature>
<organism evidence="2 3">
    <name type="scientific">Anthostomella pinea</name>
    <dbReference type="NCBI Taxonomy" id="933095"/>
    <lineage>
        <taxon>Eukaryota</taxon>
        <taxon>Fungi</taxon>
        <taxon>Dikarya</taxon>
        <taxon>Ascomycota</taxon>
        <taxon>Pezizomycotina</taxon>
        <taxon>Sordariomycetes</taxon>
        <taxon>Xylariomycetidae</taxon>
        <taxon>Xylariales</taxon>
        <taxon>Xylariaceae</taxon>
        <taxon>Anthostomella</taxon>
    </lineage>
</organism>
<feature type="compositionally biased region" description="Acidic residues" evidence="1">
    <location>
        <begin position="283"/>
        <end position="333"/>
    </location>
</feature>
<proteinExistence type="predicted"/>
<keyword evidence="3" id="KW-1185">Reference proteome</keyword>
<reference evidence="2" key="1">
    <citation type="submission" date="2023-10" db="EMBL/GenBank/DDBJ databases">
        <authorList>
            <person name="Hackl T."/>
        </authorList>
    </citation>
    <scope>NUCLEOTIDE SEQUENCE</scope>
</reference>
<dbReference type="Proteomes" id="UP001295740">
    <property type="component" value="Unassembled WGS sequence"/>
</dbReference>
<comment type="caution">
    <text evidence="2">The sequence shown here is derived from an EMBL/GenBank/DDBJ whole genome shotgun (WGS) entry which is preliminary data.</text>
</comment>
<evidence type="ECO:0000313" key="3">
    <source>
        <dbReference type="Proteomes" id="UP001295740"/>
    </source>
</evidence>
<dbReference type="AlphaFoldDB" id="A0AAI8VXT9"/>
<dbReference type="EMBL" id="CAUWAG010000019">
    <property type="protein sequence ID" value="CAJ2512585.1"/>
    <property type="molecule type" value="Genomic_DNA"/>
</dbReference>
<evidence type="ECO:0000313" key="2">
    <source>
        <dbReference type="EMBL" id="CAJ2512585.1"/>
    </source>
</evidence>
<evidence type="ECO:0000256" key="1">
    <source>
        <dbReference type="SAM" id="MobiDB-lite"/>
    </source>
</evidence>